<reference evidence="7" key="2">
    <citation type="submission" date="2021-04" db="EMBL/GenBank/DDBJ databases">
        <authorList>
            <person name="Gilroy R."/>
        </authorList>
    </citation>
    <scope>NUCLEOTIDE SEQUENCE</scope>
    <source>
        <strain evidence="7">5790</strain>
    </source>
</reference>
<evidence type="ECO:0000256" key="1">
    <source>
        <dbReference type="ARBA" id="ARBA00009998"/>
    </source>
</evidence>
<name>A0A9D1PPQ2_9FIRM</name>
<dbReference type="Gene3D" id="1.10.287.1040">
    <property type="entry name" value="Exonuclease VII, small subunit"/>
    <property type="match status" value="1"/>
</dbReference>
<dbReference type="NCBIfam" id="NF002140">
    <property type="entry name" value="PRK00977.1-4"/>
    <property type="match status" value="1"/>
</dbReference>
<dbReference type="HAMAP" id="MF_00337">
    <property type="entry name" value="Exonuc_7_S"/>
    <property type="match status" value="1"/>
</dbReference>
<dbReference type="Proteomes" id="UP000824162">
    <property type="component" value="Unassembled WGS sequence"/>
</dbReference>
<keyword evidence="4 6" id="KW-0378">Hydrolase</keyword>
<dbReference type="EMBL" id="DXIJ01000003">
    <property type="protein sequence ID" value="HIV85228.1"/>
    <property type="molecule type" value="Genomic_DNA"/>
</dbReference>
<dbReference type="SUPFAM" id="SSF116842">
    <property type="entry name" value="XseB-like"/>
    <property type="match status" value="1"/>
</dbReference>
<dbReference type="GO" id="GO:0005829">
    <property type="term" value="C:cytosol"/>
    <property type="evidence" value="ECO:0007669"/>
    <property type="project" value="TreeGrafter"/>
</dbReference>
<protein>
    <recommendedName>
        <fullName evidence="6">Exodeoxyribonuclease 7 small subunit</fullName>
        <ecNumber evidence="6">3.1.11.6</ecNumber>
    </recommendedName>
    <alternativeName>
        <fullName evidence="6">Exodeoxyribonuclease VII small subunit</fullName>
        <shortName evidence="6">Exonuclease VII small subunit</shortName>
    </alternativeName>
</protein>
<gene>
    <name evidence="6" type="primary">xseB</name>
    <name evidence="7" type="ORF">H9900_00275</name>
</gene>
<reference evidence="7" key="1">
    <citation type="journal article" date="2021" name="PeerJ">
        <title>Extensive microbial diversity within the chicken gut microbiome revealed by metagenomics and culture.</title>
        <authorList>
            <person name="Gilroy R."/>
            <person name="Ravi A."/>
            <person name="Getino M."/>
            <person name="Pursley I."/>
            <person name="Horton D.L."/>
            <person name="Alikhan N.F."/>
            <person name="Baker D."/>
            <person name="Gharbi K."/>
            <person name="Hall N."/>
            <person name="Watson M."/>
            <person name="Adriaenssens E.M."/>
            <person name="Foster-Nyarko E."/>
            <person name="Jarju S."/>
            <person name="Secka A."/>
            <person name="Antonio M."/>
            <person name="Oren A."/>
            <person name="Chaudhuri R.R."/>
            <person name="La Ragione R."/>
            <person name="Hildebrand F."/>
            <person name="Pallen M.J."/>
        </authorList>
    </citation>
    <scope>NUCLEOTIDE SEQUENCE</scope>
    <source>
        <strain evidence="7">5790</strain>
    </source>
</reference>
<dbReference type="GO" id="GO:0008855">
    <property type="term" value="F:exodeoxyribonuclease VII activity"/>
    <property type="evidence" value="ECO:0007669"/>
    <property type="project" value="UniProtKB-UniRule"/>
</dbReference>
<dbReference type="NCBIfam" id="TIGR01280">
    <property type="entry name" value="xseB"/>
    <property type="match status" value="1"/>
</dbReference>
<comment type="similarity">
    <text evidence="1 6">Belongs to the XseB family.</text>
</comment>
<keyword evidence="5 6" id="KW-0269">Exonuclease</keyword>
<dbReference type="InterPro" id="IPR003761">
    <property type="entry name" value="Exonuc_VII_S"/>
</dbReference>
<evidence type="ECO:0000256" key="4">
    <source>
        <dbReference type="ARBA" id="ARBA00022801"/>
    </source>
</evidence>
<dbReference type="PANTHER" id="PTHR34137">
    <property type="entry name" value="EXODEOXYRIBONUCLEASE 7 SMALL SUBUNIT"/>
    <property type="match status" value="1"/>
</dbReference>
<evidence type="ECO:0000313" key="8">
    <source>
        <dbReference type="Proteomes" id="UP000824162"/>
    </source>
</evidence>
<evidence type="ECO:0000256" key="6">
    <source>
        <dbReference type="HAMAP-Rule" id="MF_00337"/>
    </source>
</evidence>
<comment type="catalytic activity">
    <reaction evidence="6">
        <text>Exonucleolytic cleavage in either 5'- to 3'- or 3'- to 5'-direction to yield nucleoside 5'-phosphates.</text>
        <dbReference type="EC" id="3.1.11.6"/>
    </reaction>
</comment>
<dbReference type="GO" id="GO:0009318">
    <property type="term" value="C:exodeoxyribonuclease VII complex"/>
    <property type="evidence" value="ECO:0007669"/>
    <property type="project" value="UniProtKB-UniRule"/>
</dbReference>
<evidence type="ECO:0000256" key="2">
    <source>
        <dbReference type="ARBA" id="ARBA00022490"/>
    </source>
</evidence>
<accession>A0A9D1PPQ2</accession>
<dbReference type="GO" id="GO:0006308">
    <property type="term" value="P:DNA catabolic process"/>
    <property type="evidence" value="ECO:0007669"/>
    <property type="project" value="UniProtKB-UniRule"/>
</dbReference>
<evidence type="ECO:0000256" key="3">
    <source>
        <dbReference type="ARBA" id="ARBA00022722"/>
    </source>
</evidence>
<evidence type="ECO:0000256" key="5">
    <source>
        <dbReference type="ARBA" id="ARBA00022839"/>
    </source>
</evidence>
<proteinExistence type="inferred from homology"/>
<dbReference type="Pfam" id="PF02609">
    <property type="entry name" value="Exonuc_VII_S"/>
    <property type="match status" value="1"/>
</dbReference>
<comment type="subunit">
    <text evidence="6">Heterooligomer composed of large and small subunits.</text>
</comment>
<sequence>MDKTLDGAASDTNSKETFEKNLKELEMIVKALENGNTSLDEMLAMFEKGVRLTRECTAALDKAEQRINVLIKNSETGEMTAQPFKGAAEQ</sequence>
<dbReference type="InterPro" id="IPR037004">
    <property type="entry name" value="Exonuc_VII_ssu_sf"/>
</dbReference>
<dbReference type="AlphaFoldDB" id="A0A9D1PPQ2"/>
<keyword evidence="2 6" id="KW-0963">Cytoplasm</keyword>
<dbReference type="PANTHER" id="PTHR34137:SF1">
    <property type="entry name" value="EXODEOXYRIBONUCLEASE 7 SMALL SUBUNIT"/>
    <property type="match status" value="1"/>
</dbReference>
<dbReference type="EC" id="3.1.11.6" evidence="6"/>
<evidence type="ECO:0000313" key="7">
    <source>
        <dbReference type="EMBL" id="HIV85228.1"/>
    </source>
</evidence>
<keyword evidence="3 6" id="KW-0540">Nuclease</keyword>
<organism evidence="7 8">
    <name type="scientific">Candidatus Monoglobus merdigallinarum</name>
    <dbReference type="NCBI Taxonomy" id="2838698"/>
    <lineage>
        <taxon>Bacteria</taxon>
        <taxon>Bacillati</taxon>
        <taxon>Bacillota</taxon>
        <taxon>Clostridia</taxon>
        <taxon>Monoglobales</taxon>
        <taxon>Monoglobaceae</taxon>
        <taxon>Monoglobus</taxon>
    </lineage>
</organism>
<comment type="subcellular location">
    <subcellularLocation>
        <location evidence="6">Cytoplasm</location>
    </subcellularLocation>
</comment>
<comment type="caution">
    <text evidence="7">The sequence shown here is derived from an EMBL/GenBank/DDBJ whole genome shotgun (WGS) entry which is preliminary data.</text>
</comment>
<comment type="function">
    <text evidence="6">Bidirectionally degrades single-stranded DNA into large acid-insoluble oligonucleotides, which are then degraded further into small acid-soluble oligonucleotides.</text>
</comment>